<gene>
    <name evidence="16" type="ORF">LSH36_155g01047</name>
</gene>
<dbReference type="GO" id="GO:0007517">
    <property type="term" value="P:muscle organ development"/>
    <property type="evidence" value="ECO:0007669"/>
    <property type="project" value="InterPro"/>
</dbReference>
<comment type="subcellular location">
    <subcellularLocation>
        <location evidence="3">Cell membrane</location>
        <location evidence="3">Sarcolemma</location>
        <topology evidence="3">Single-pass type II membrane protein</topology>
    </subcellularLocation>
    <subcellularLocation>
        <location evidence="2">Cytoplasm</location>
        <location evidence="2">Cytoskeleton</location>
    </subcellularLocation>
</comment>
<evidence type="ECO:0000256" key="9">
    <source>
        <dbReference type="ARBA" id="ARBA00022968"/>
    </source>
</evidence>
<keyword evidence="13" id="KW-0325">Glycoprotein</keyword>
<dbReference type="GO" id="GO:0042383">
    <property type="term" value="C:sarcolemma"/>
    <property type="evidence" value="ECO:0007669"/>
    <property type="project" value="UniProtKB-SubCell"/>
</dbReference>
<dbReference type="InterPro" id="IPR027659">
    <property type="entry name" value="Sgcb"/>
</dbReference>
<accession>A0AAD9JVW9</accession>
<comment type="subunit">
    <text evidence="15">Cross-link to form 2 major subcomplexes: one consisting of SGCB, SGCD and SGCG and the other consisting of SGCB and SGCD. The association between SGCB and SGCG is particularly strong while SGCA is loosely associated with the other sarcoglycans.</text>
</comment>
<evidence type="ECO:0000256" key="8">
    <source>
        <dbReference type="ARBA" id="ARBA00022692"/>
    </source>
</evidence>
<evidence type="ECO:0000256" key="6">
    <source>
        <dbReference type="ARBA" id="ARBA00022475"/>
    </source>
</evidence>
<comment type="function">
    <text evidence="1">Component of the sarcoglycan complex, a subcomplex of the dystrophin-glycoprotein complex which forms a link between the F-actin cytoskeleton and the extracellular matrix.</text>
</comment>
<evidence type="ECO:0000256" key="3">
    <source>
        <dbReference type="ARBA" id="ARBA00004274"/>
    </source>
</evidence>
<dbReference type="PANTHER" id="PTHR21142:SF2">
    <property type="entry name" value="BETA-SARCOGLYCAN"/>
    <property type="match status" value="1"/>
</dbReference>
<dbReference type="Pfam" id="PF04790">
    <property type="entry name" value="Sarcoglycan_1"/>
    <property type="match status" value="1"/>
</dbReference>
<evidence type="ECO:0000313" key="17">
    <source>
        <dbReference type="Proteomes" id="UP001208570"/>
    </source>
</evidence>
<evidence type="ECO:0000256" key="14">
    <source>
        <dbReference type="ARBA" id="ARBA00023212"/>
    </source>
</evidence>
<protein>
    <recommendedName>
        <fullName evidence="5">Beta-sarcoglycan</fullName>
    </recommendedName>
</protein>
<keyword evidence="12" id="KW-1015">Disulfide bond</keyword>
<evidence type="ECO:0000256" key="11">
    <source>
        <dbReference type="ARBA" id="ARBA00023136"/>
    </source>
</evidence>
<keyword evidence="10" id="KW-1133">Transmembrane helix</keyword>
<dbReference type="Proteomes" id="UP001208570">
    <property type="component" value="Unassembled WGS sequence"/>
</dbReference>
<evidence type="ECO:0000256" key="15">
    <source>
        <dbReference type="ARBA" id="ARBA00026041"/>
    </source>
</evidence>
<dbReference type="GO" id="GO:0005856">
    <property type="term" value="C:cytoskeleton"/>
    <property type="evidence" value="ECO:0007669"/>
    <property type="project" value="UniProtKB-SubCell"/>
</dbReference>
<evidence type="ECO:0000256" key="10">
    <source>
        <dbReference type="ARBA" id="ARBA00022989"/>
    </source>
</evidence>
<sequence>MTFLPQPASSQITGTILTVLNIGREGMSYLEFIPNGLLLRFLKNSNMGDVLLMETEFGSLPNQPLELTASEHGQVQLSVFPYRSARLTVTGNRTVLTSSSGVEIIDPDTGETVFSTSQKYVRFPEVARTMDSAQLVTDRVTSDTKDRLSIKASKQAILVGYNGISFGGRTVSIKGKTLSFFTTKDLIIDGAEGTRLLFYKGLPIKDESAPVQEDTETYKLCVHSTSGELFSLPWNGSCHRTVLKKQ</sequence>
<keyword evidence="14" id="KW-0206">Cytoskeleton</keyword>
<evidence type="ECO:0000256" key="13">
    <source>
        <dbReference type="ARBA" id="ARBA00023180"/>
    </source>
</evidence>
<dbReference type="AlphaFoldDB" id="A0AAD9JVW9"/>
<keyword evidence="11" id="KW-0472">Membrane</keyword>
<dbReference type="EMBL" id="JAODUP010000155">
    <property type="protein sequence ID" value="KAK2159270.1"/>
    <property type="molecule type" value="Genomic_DNA"/>
</dbReference>
<reference evidence="16" key="1">
    <citation type="journal article" date="2023" name="Mol. Biol. Evol.">
        <title>Third-Generation Sequencing Reveals the Adaptive Role of the Epigenome in Three Deep-Sea Polychaetes.</title>
        <authorList>
            <person name="Perez M."/>
            <person name="Aroh O."/>
            <person name="Sun Y."/>
            <person name="Lan Y."/>
            <person name="Juniper S.K."/>
            <person name="Young C.R."/>
            <person name="Angers B."/>
            <person name="Qian P.Y."/>
        </authorList>
    </citation>
    <scope>NUCLEOTIDE SEQUENCE</scope>
    <source>
        <strain evidence="16">P08H-3</strain>
    </source>
</reference>
<keyword evidence="9" id="KW-0735">Signal-anchor</keyword>
<evidence type="ECO:0000256" key="4">
    <source>
        <dbReference type="ARBA" id="ARBA00007574"/>
    </source>
</evidence>
<evidence type="ECO:0000256" key="2">
    <source>
        <dbReference type="ARBA" id="ARBA00004245"/>
    </source>
</evidence>
<evidence type="ECO:0000256" key="5">
    <source>
        <dbReference type="ARBA" id="ARBA00015329"/>
    </source>
</evidence>
<evidence type="ECO:0000313" key="16">
    <source>
        <dbReference type="EMBL" id="KAK2159270.1"/>
    </source>
</evidence>
<keyword evidence="6" id="KW-1003">Cell membrane</keyword>
<proteinExistence type="inferred from homology"/>
<organism evidence="16 17">
    <name type="scientific">Paralvinella palmiformis</name>
    <dbReference type="NCBI Taxonomy" id="53620"/>
    <lineage>
        <taxon>Eukaryota</taxon>
        <taxon>Metazoa</taxon>
        <taxon>Spiralia</taxon>
        <taxon>Lophotrochozoa</taxon>
        <taxon>Annelida</taxon>
        <taxon>Polychaeta</taxon>
        <taxon>Sedentaria</taxon>
        <taxon>Canalipalpata</taxon>
        <taxon>Terebellida</taxon>
        <taxon>Terebelliformia</taxon>
        <taxon>Alvinellidae</taxon>
        <taxon>Paralvinella</taxon>
    </lineage>
</organism>
<dbReference type="InterPro" id="IPR006875">
    <property type="entry name" value="Sarcoglycan"/>
</dbReference>
<keyword evidence="7" id="KW-0963">Cytoplasm</keyword>
<comment type="caution">
    <text evidence="16">The sequence shown here is derived from an EMBL/GenBank/DDBJ whole genome shotgun (WGS) entry which is preliminary data.</text>
</comment>
<keyword evidence="8" id="KW-0812">Transmembrane</keyword>
<evidence type="ECO:0000256" key="7">
    <source>
        <dbReference type="ARBA" id="ARBA00022490"/>
    </source>
</evidence>
<dbReference type="GO" id="GO:0016012">
    <property type="term" value="C:sarcoglycan complex"/>
    <property type="evidence" value="ECO:0007669"/>
    <property type="project" value="InterPro"/>
</dbReference>
<evidence type="ECO:0000256" key="12">
    <source>
        <dbReference type="ARBA" id="ARBA00023157"/>
    </source>
</evidence>
<comment type="similarity">
    <text evidence="4">Belongs to the sarcoglycan beta/delta/gamma/zeta family.</text>
</comment>
<name>A0AAD9JVW9_9ANNE</name>
<keyword evidence="17" id="KW-1185">Reference proteome</keyword>
<evidence type="ECO:0000256" key="1">
    <source>
        <dbReference type="ARBA" id="ARBA00002860"/>
    </source>
</evidence>
<dbReference type="PANTHER" id="PTHR21142">
    <property type="entry name" value="SARCOGLYCANS"/>
    <property type="match status" value="1"/>
</dbReference>